<evidence type="ECO:0000313" key="4">
    <source>
        <dbReference type="EMBL" id="KAE9094609.1"/>
    </source>
</evidence>
<gene>
    <name evidence="10" type="ORF">PF001_g16755</name>
    <name evidence="9" type="ORF">PF002_g18782</name>
    <name evidence="8" type="ORF">PF004_g16502</name>
    <name evidence="7" type="ORF">PF005_g17447</name>
    <name evidence="6" type="ORF">PF006_g16515</name>
    <name evidence="5" type="ORF">PF007_g17545</name>
    <name evidence="11" type="ORF">PF008_g16889</name>
    <name evidence="2" type="ORF">PF009_g18631</name>
    <name evidence="4" type="ORF">PF010_g17029</name>
    <name evidence="3" type="ORF">PF011_g16384</name>
</gene>
<comment type="caution">
    <text evidence="5">The sequence shown here is derived from an EMBL/GenBank/DDBJ whole genome shotgun (WGS) entry which is preliminary data.</text>
</comment>
<dbReference type="EMBL" id="QXFZ01001194">
    <property type="protein sequence ID" value="KAE9095037.1"/>
    <property type="molecule type" value="Genomic_DNA"/>
</dbReference>
<evidence type="ECO:0000313" key="17">
    <source>
        <dbReference type="Proteomes" id="UP000441208"/>
    </source>
</evidence>
<protein>
    <recommendedName>
        <fullName evidence="22">CBM1 domain-containing protein</fullName>
    </recommendedName>
</protein>
<feature type="chain" id="PRO_5036380496" description="CBM1 domain-containing protein" evidence="1">
    <location>
        <begin position="19"/>
        <end position="53"/>
    </location>
</feature>
<evidence type="ECO:0000256" key="1">
    <source>
        <dbReference type="SAM" id="SignalP"/>
    </source>
</evidence>
<dbReference type="EMBL" id="QXGB01001204">
    <property type="protein sequence ID" value="KAE9195023.1"/>
    <property type="molecule type" value="Genomic_DNA"/>
</dbReference>
<evidence type="ECO:0000313" key="15">
    <source>
        <dbReference type="Proteomes" id="UP000440367"/>
    </source>
</evidence>
<name>A0A6A3RD58_9STRA</name>
<proteinExistence type="predicted"/>
<dbReference type="EMBL" id="QXGD01001254">
    <property type="protein sequence ID" value="KAE9210590.1"/>
    <property type="molecule type" value="Genomic_DNA"/>
</dbReference>
<organism evidence="5 17">
    <name type="scientific">Phytophthora fragariae</name>
    <dbReference type="NCBI Taxonomy" id="53985"/>
    <lineage>
        <taxon>Eukaryota</taxon>
        <taxon>Sar</taxon>
        <taxon>Stramenopiles</taxon>
        <taxon>Oomycota</taxon>
        <taxon>Peronosporomycetes</taxon>
        <taxon>Peronosporales</taxon>
        <taxon>Peronosporaceae</taxon>
        <taxon>Phytophthora</taxon>
    </lineage>
</organism>
<dbReference type="Proteomes" id="UP000441208">
    <property type="component" value="Unassembled WGS sequence"/>
</dbReference>
<dbReference type="Proteomes" id="UP000486351">
    <property type="component" value="Unassembled WGS sequence"/>
</dbReference>
<evidence type="ECO:0000313" key="13">
    <source>
        <dbReference type="Proteomes" id="UP000433483"/>
    </source>
</evidence>
<dbReference type="Proteomes" id="UP000488956">
    <property type="component" value="Unassembled WGS sequence"/>
</dbReference>
<keyword evidence="13" id="KW-1185">Reference proteome</keyword>
<evidence type="ECO:0000313" key="10">
    <source>
        <dbReference type="EMBL" id="KAE9296680.1"/>
    </source>
</evidence>
<dbReference type="Proteomes" id="UP000437068">
    <property type="component" value="Unassembled WGS sequence"/>
</dbReference>
<dbReference type="EMBL" id="QXFY01001185">
    <property type="protein sequence ID" value="KAE9325371.1"/>
    <property type="molecule type" value="Genomic_DNA"/>
</dbReference>
<evidence type="ECO:0000313" key="6">
    <source>
        <dbReference type="EMBL" id="KAE9127420.1"/>
    </source>
</evidence>
<evidence type="ECO:0000313" key="7">
    <source>
        <dbReference type="EMBL" id="KAE9195023.1"/>
    </source>
</evidence>
<evidence type="ECO:0000313" key="9">
    <source>
        <dbReference type="EMBL" id="KAE9210590.1"/>
    </source>
</evidence>
<evidence type="ECO:0000313" key="2">
    <source>
        <dbReference type="EMBL" id="KAE8931302.1"/>
    </source>
</evidence>
<evidence type="ECO:0000313" key="19">
    <source>
        <dbReference type="Proteomes" id="UP000476176"/>
    </source>
</evidence>
<evidence type="ECO:0000313" key="20">
    <source>
        <dbReference type="Proteomes" id="UP000486351"/>
    </source>
</evidence>
<dbReference type="EMBL" id="QXGE01001167">
    <property type="protein sequence ID" value="KAE9296680.1"/>
    <property type="molecule type" value="Genomic_DNA"/>
</dbReference>
<evidence type="ECO:0000313" key="8">
    <source>
        <dbReference type="EMBL" id="KAE9209320.1"/>
    </source>
</evidence>
<dbReference type="Proteomes" id="UP000433483">
    <property type="component" value="Unassembled WGS sequence"/>
</dbReference>
<evidence type="ECO:0000313" key="11">
    <source>
        <dbReference type="EMBL" id="KAE9325371.1"/>
    </source>
</evidence>
<evidence type="ECO:0000313" key="12">
    <source>
        <dbReference type="Proteomes" id="UP000429523"/>
    </source>
</evidence>
<dbReference type="EMBL" id="QXGA01001153">
    <property type="protein sequence ID" value="KAE9127420.1"/>
    <property type="molecule type" value="Genomic_DNA"/>
</dbReference>
<accession>A0A6A3RD58</accession>
<dbReference type="EMBL" id="QXGC01001174">
    <property type="protein sequence ID" value="KAE9209320.1"/>
    <property type="molecule type" value="Genomic_DNA"/>
</dbReference>
<evidence type="ECO:0000313" key="21">
    <source>
        <dbReference type="Proteomes" id="UP000488956"/>
    </source>
</evidence>
<dbReference type="EMBL" id="QXGF01001259">
    <property type="protein sequence ID" value="KAE8931302.1"/>
    <property type="molecule type" value="Genomic_DNA"/>
</dbReference>
<evidence type="ECO:0000313" key="14">
    <source>
        <dbReference type="Proteomes" id="UP000437068"/>
    </source>
</evidence>
<reference evidence="12 13" key="1">
    <citation type="submission" date="2018-08" db="EMBL/GenBank/DDBJ databases">
        <title>Genomic investigation of the strawberry pathogen Phytophthora fragariae indicates pathogenicity is determined by transcriptional variation in three key races.</title>
        <authorList>
            <person name="Adams T.M."/>
            <person name="Armitage A.D."/>
            <person name="Sobczyk M.K."/>
            <person name="Bates H.J."/>
            <person name="Dunwell J.M."/>
            <person name="Nellist C.F."/>
            <person name="Harrison R.J."/>
        </authorList>
    </citation>
    <scope>NUCLEOTIDE SEQUENCE [LARGE SCALE GENOMIC DNA]</scope>
    <source>
        <strain evidence="10 14">A4</strain>
        <strain evidence="9 15">BC-1</strain>
        <strain evidence="8 19">BC-23</strain>
        <strain evidence="7 13">NOV-27</strain>
        <strain evidence="6 16">NOV-5</strain>
        <strain evidence="5 17">NOV-71</strain>
        <strain evidence="11 20">NOV-77</strain>
        <strain evidence="2 12">NOV-9</strain>
        <strain evidence="4 21">ONT-3</strain>
        <strain evidence="3 18">SCRP245</strain>
    </source>
</reference>
<dbReference type="Proteomes" id="UP000429523">
    <property type="component" value="Unassembled WGS sequence"/>
</dbReference>
<evidence type="ECO:0000313" key="5">
    <source>
        <dbReference type="EMBL" id="KAE9095037.1"/>
    </source>
</evidence>
<evidence type="ECO:0000313" key="16">
    <source>
        <dbReference type="Proteomes" id="UP000440732"/>
    </source>
</evidence>
<keyword evidence="1" id="KW-0732">Signal</keyword>
<sequence length="53" mass="5793">MCFMVTLQFVMPTAVSTASTVSCAPINEPNSCYTARMSSWSSSIECPFPTYIC</sequence>
<dbReference type="Proteomes" id="UP000440732">
    <property type="component" value="Unassembled WGS sequence"/>
</dbReference>
<feature type="signal peptide" evidence="1">
    <location>
        <begin position="1"/>
        <end position="18"/>
    </location>
</feature>
<dbReference type="Proteomes" id="UP000460718">
    <property type="component" value="Unassembled WGS sequence"/>
</dbReference>
<dbReference type="Proteomes" id="UP000440367">
    <property type="component" value="Unassembled WGS sequence"/>
</dbReference>
<dbReference type="AlphaFoldDB" id="A0A6A3RD58"/>
<evidence type="ECO:0000313" key="18">
    <source>
        <dbReference type="Proteomes" id="UP000460718"/>
    </source>
</evidence>
<evidence type="ECO:0008006" key="22">
    <source>
        <dbReference type="Google" id="ProtNLM"/>
    </source>
</evidence>
<dbReference type="EMBL" id="QXFW01001168">
    <property type="protein sequence ID" value="KAE8995316.1"/>
    <property type="molecule type" value="Genomic_DNA"/>
</dbReference>
<dbReference type="Proteomes" id="UP000476176">
    <property type="component" value="Unassembled WGS sequence"/>
</dbReference>
<evidence type="ECO:0000313" key="3">
    <source>
        <dbReference type="EMBL" id="KAE8995316.1"/>
    </source>
</evidence>
<dbReference type="EMBL" id="QXFX01001203">
    <property type="protein sequence ID" value="KAE9094609.1"/>
    <property type="molecule type" value="Genomic_DNA"/>
</dbReference>